<feature type="compositionally biased region" description="Polar residues" evidence="1">
    <location>
        <begin position="248"/>
        <end position="258"/>
    </location>
</feature>
<comment type="caution">
    <text evidence="4">The sequence shown here is derived from an EMBL/GenBank/DDBJ whole genome shotgun (WGS) entry which is preliminary data.</text>
</comment>
<evidence type="ECO:0000256" key="1">
    <source>
        <dbReference type="SAM" id="MobiDB-lite"/>
    </source>
</evidence>
<organism evidence="4 5">
    <name type="scientific">Ephemerocybe angulata</name>
    <dbReference type="NCBI Taxonomy" id="980116"/>
    <lineage>
        <taxon>Eukaryota</taxon>
        <taxon>Fungi</taxon>
        <taxon>Dikarya</taxon>
        <taxon>Basidiomycota</taxon>
        <taxon>Agaricomycotina</taxon>
        <taxon>Agaricomycetes</taxon>
        <taxon>Agaricomycetidae</taxon>
        <taxon>Agaricales</taxon>
        <taxon>Agaricineae</taxon>
        <taxon>Psathyrellaceae</taxon>
        <taxon>Ephemerocybe</taxon>
    </lineage>
</organism>
<protein>
    <recommendedName>
        <fullName evidence="3">DUF6533 domain-containing protein</fullName>
    </recommendedName>
</protein>
<accession>A0A8H5BM40</accession>
<keyword evidence="2" id="KW-0472">Membrane</keyword>
<dbReference type="InterPro" id="IPR045340">
    <property type="entry name" value="DUF6533"/>
</dbReference>
<reference evidence="4 5" key="1">
    <citation type="journal article" date="2020" name="ISME J.">
        <title>Uncovering the hidden diversity of litter-decomposition mechanisms in mushroom-forming fungi.</title>
        <authorList>
            <person name="Floudas D."/>
            <person name="Bentzer J."/>
            <person name="Ahren D."/>
            <person name="Johansson T."/>
            <person name="Persson P."/>
            <person name="Tunlid A."/>
        </authorList>
    </citation>
    <scope>NUCLEOTIDE SEQUENCE [LARGE SCALE GENOMIC DNA]</scope>
    <source>
        <strain evidence="4 5">CBS 175.51</strain>
    </source>
</reference>
<feature type="compositionally biased region" description="Basic and acidic residues" evidence="1">
    <location>
        <begin position="232"/>
        <end position="244"/>
    </location>
</feature>
<evidence type="ECO:0000259" key="3">
    <source>
        <dbReference type="Pfam" id="PF20151"/>
    </source>
</evidence>
<feature type="region of interest" description="Disordered" evidence="1">
    <location>
        <begin position="226"/>
        <end position="258"/>
    </location>
</feature>
<evidence type="ECO:0000313" key="5">
    <source>
        <dbReference type="Proteomes" id="UP000541558"/>
    </source>
</evidence>
<feature type="transmembrane region" description="Helical" evidence="2">
    <location>
        <begin position="150"/>
        <end position="170"/>
    </location>
</feature>
<dbReference type="Pfam" id="PF20151">
    <property type="entry name" value="DUF6533"/>
    <property type="match status" value="1"/>
</dbReference>
<feature type="transmembrane region" description="Helical" evidence="2">
    <location>
        <begin position="103"/>
        <end position="129"/>
    </location>
</feature>
<feature type="transmembrane region" description="Helical" evidence="2">
    <location>
        <begin position="25"/>
        <end position="48"/>
    </location>
</feature>
<keyword evidence="5" id="KW-1185">Reference proteome</keyword>
<gene>
    <name evidence="4" type="ORF">D9611_000316</name>
</gene>
<feature type="transmembrane region" description="Helical" evidence="2">
    <location>
        <begin position="60"/>
        <end position="83"/>
    </location>
</feature>
<proteinExistence type="predicted"/>
<dbReference type="Proteomes" id="UP000541558">
    <property type="component" value="Unassembled WGS sequence"/>
</dbReference>
<name>A0A8H5BM40_9AGAR</name>
<dbReference type="EMBL" id="JAACJK010000163">
    <property type="protein sequence ID" value="KAF5325644.1"/>
    <property type="molecule type" value="Genomic_DNA"/>
</dbReference>
<keyword evidence="2" id="KW-0812">Transmembrane</keyword>
<evidence type="ECO:0000256" key="2">
    <source>
        <dbReference type="SAM" id="Phobius"/>
    </source>
</evidence>
<feature type="domain" description="DUF6533" evidence="3">
    <location>
        <begin position="3"/>
        <end position="35"/>
    </location>
</feature>
<sequence>MADFIHTFPDEVRLMWFAPLSIPKVLFFVVRYYIIVNNVFVALSILFYRVYGFSGRSRWMLVYLIFQFIAIHAASFTLLARYIGTVKFIQWPFPNLNCMPSEAKASLLGGVFATLLGSVIIAMLIMVSIAYRKHRGFNSALLQVFYRDGVFYFICLSALASANIGVSFAASTGYEYLFTQLEIDAHAILSTRMLLHLRDIAGRDDTFTGSGLSSFNDRLPMNSNRVPSSPMRFEKAPPSKRDRGGVVVTTSSATLYEE</sequence>
<evidence type="ECO:0000313" key="4">
    <source>
        <dbReference type="EMBL" id="KAF5325644.1"/>
    </source>
</evidence>
<dbReference type="AlphaFoldDB" id="A0A8H5BM40"/>
<keyword evidence="2" id="KW-1133">Transmembrane helix</keyword>
<dbReference type="OrthoDB" id="3350812at2759"/>